<name>A0ABT0E4I7_9GAMM</name>
<feature type="transmembrane region" description="Helical" evidence="1">
    <location>
        <begin position="6"/>
        <end position="26"/>
    </location>
</feature>
<feature type="transmembrane region" description="Helical" evidence="1">
    <location>
        <begin position="38"/>
        <end position="59"/>
    </location>
</feature>
<feature type="transmembrane region" description="Helical" evidence="1">
    <location>
        <begin position="79"/>
        <end position="104"/>
    </location>
</feature>
<feature type="transmembrane region" description="Helical" evidence="1">
    <location>
        <begin position="116"/>
        <end position="136"/>
    </location>
</feature>
<protein>
    <recommendedName>
        <fullName evidence="4">Transmembrane protein</fullName>
    </recommendedName>
</protein>
<dbReference type="EMBL" id="JALKII010000002">
    <property type="protein sequence ID" value="MCK0536736.1"/>
    <property type="molecule type" value="Genomic_DNA"/>
</dbReference>
<keyword evidence="1" id="KW-0472">Membrane</keyword>
<evidence type="ECO:0000313" key="3">
    <source>
        <dbReference type="Proteomes" id="UP001165524"/>
    </source>
</evidence>
<reference evidence="2" key="1">
    <citation type="submission" date="2022-04" db="EMBL/GenBank/DDBJ databases">
        <title>Alcanivorax sp. CY1518 draft genome sequence.</title>
        <authorList>
            <person name="Zhao G."/>
            <person name="An M."/>
        </authorList>
    </citation>
    <scope>NUCLEOTIDE SEQUENCE</scope>
    <source>
        <strain evidence="2">CY1518</strain>
    </source>
</reference>
<dbReference type="RefSeq" id="WP_246948425.1">
    <property type="nucleotide sequence ID" value="NZ_JALKII010000002.1"/>
</dbReference>
<keyword evidence="1" id="KW-0812">Transmembrane</keyword>
<organism evidence="2 3">
    <name type="scientific">Alcanivorax quisquiliarum</name>
    <dbReference type="NCBI Taxonomy" id="2933565"/>
    <lineage>
        <taxon>Bacteria</taxon>
        <taxon>Pseudomonadati</taxon>
        <taxon>Pseudomonadota</taxon>
        <taxon>Gammaproteobacteria</taxon>
        <taxon>Oceanospirillales</taxon>
        <taxon>Alcanivoracaceae</taxon>
        <taxon>Alcanivorax</taxon>
    </lineage>
</organism>
<sequence length="141" mass="15970">MGRSWIMGISAILSLSILVLGYLIFWLRLEDTFKHIHLAFFALPLGWILVDGVALARSLAVKSFDCELESCFFILRNKIVASVIVTYVKFAIMMSFLFLMVCFLVPSEGPFKGESYIVWSWGAAQILLAIFLDKILPLNEE</sequence>
<proteinExistence type="predicted"/>
<keyword evidence="3" id="KW-1185">Reference proteome</keyword>
<evidence type="ECO:0000313" key="2">
    <source>
        <dbReference type="EMBL" id="MCK0536736.1"/>
    </source>
</evidence>
<evidence type="ECO:0008006" key="4">
    <source>
        <dbReference type="Google" id="ProtNLM"/>
    </source>
</evidence>
<evidence type="ECO:0000256" key="1">
    <source>
        <dbReference type="SAM" id="Phobius"/>
    </source>
</evidence>
<dbReference type="Proteomes" id="UP001165524">
    <property type="component" value="Unassembled WGS sequence"/>
</dbReference>
<keyword evidence="1" id="KW-1133">Transmembrane helix</keyword>
<accession>A0ABT0E4I7</accession>
<gene>
    <name evidence="2" type="ORF">MU846_03355</name>
</gene>
<comment type="caution">
    <text evidence="2">The sequence shown here is derived from an EMBL/GenBank/DDBJ whole genome shotgun (WGS) entry which is preliminary data.</text>
</comment>